<reference evidence="2 3" key="1">
    <citation type="submission" date="2024-02" db="EMBL/GenBank/DDBJ databases">
        <title>A draft genome for the cacao thread blight pathogen Marasmius crinis-equi.</title>
        <authorList>
            <person name="Cohen S.P."/>
            <person name="Baruah I.K."/>
            <person name="Amoako-Attah I."/>
            <person name="Bukari Y."/>
            <person name="Meinhardt L.W."/>
            <person name="Bailey B.A."/>
        </authorList>
    </citation>
    <scope>NUCLEOTIDE SEQUENCE [LARGE SCALE GENOMIC DNA]</scope>
    <source>
        <strain evidence="2 3">GH-76</strain>
    </source>
</reference>
<keyword evidence="3" id="KW-1185">Reference proteome</keyword>
<evidence type="ECO:0000313" key="3">
    <source>
        <dbReference type="Proteomes" id="UP001465976"/>
    </source>
</evidence>
<dbReference type="EMBL" id="JBAHYK010000267">
    <property type="protein sequence ID" value="KAL0575867.1"/>
    <property type="molecule type" value="Genomic_DNA"/>
</dbReference>
<gene>
    <name evidence="2" type="ORF">V5O48_006117</name>
</gene>
<feature type="compositionally biased region" description="Basic residues" evidence="1">
    <location>
        <begin position="140"/>
        <end position="149"/>
    </location>
</feature>
<feature type="region of interest" description="Disordered" evidence="1">
    <location>
        <begin position="65"/>
        <end position="149"/>
    </location>
</feature>
<evidence type="ECO:0000256" key="1">
    <source>
        <dbReference type="SAM" id="MobiDB-lite"/>
    </source>
</evidence>
<proteinExistence type="predicted"/>
<accession>A0ABR3FKT6</accession>
<organism evidence="2 3">
    <name type="scientific">Marasmius crinis-equi</name>
    <dbReference type="NCBI Taxonomy" id="585013"/>
    <lineage>
        <taxon>Eukaryota</taxon>
        <taxon>Fungi</taxon>
        <taxon>Dikarya</taxon>
        <taxon>Basidiomycota</taxon>
        <taxon>Agaricomycotina</taxon>
        <taxon>Agaricomycetes</taxon>
        <taxon>Agaricomycetidae</taxon>
        <taxon>Agaricales</taxon>
        <taxon>Marasmiineae</taxon>
        <taxon>Marasmiaceae</taxon>
        <taxon>Marasmius</taxon>
    </lineage>
</organism>
<dbReference type="Proteomes" id="UP001465976">
    <property type="component" value="Unassembled WGS sequence"/>
</dbReference>
<protein>
    <submittedName>
        <fullName evidence="2">Uncharacterized protein</fullName>
    </submittedName>
</protein>
<feature type="compositionally biased region" description="Basic residues" evidence="1">
    <location>
        <begin position="110"/>
        <end position="122"/>
    </location>
</feature>
<name>A0ABR3FKT6_9AGAR</name>
<evidence type="ECO:0000313" key="2">
    <source>
        <dbReference type="EMBL" id="KAL0575867.1"/>
    </source>
</evidence>
<comment type="caution">
    <text evidence="2">The sequence shown here is derived from an EMBL/GenBank/DDBJ whole genome shotgun (WGS) entry which is preliminary data.</text>
</comment>
<sequence>MQRPPKKIGLIQFLSREAQQSTFRIWVTFRIRVCPCNGDGVDEEDLDVPVASRKGKRASNCPLRFALGGPGTFGQDAALSTKGGRKGKSKPTVPKVTNPEQPGEEDGSASKRKVGARGGRKAGVKEKASAATSEEVGAKPTKKTTRKKR</sequence>